<dbReference type="AlphaFoldDB" id="A0A382XHB5"/>
<evidence type="ECO:0000256" key="1">
    <source>
        <dbReference type="SAM" id="MobiDB-lite"/>
    </source>
</evidence>
<gene>
    <name evidence="2" type="ORF">METZ01_LOCUS422592</name>
</gene>
<evidence type="ECO:0000313" key="2">
    <source>
        <dbReference type="EMBL" id="SVD69738.1"/>
    </source>
</evidence>
<reference evidence="2" key="1">
    <citation type="submission" date="2018-05" db="EMBL/GenBank/DDBJ databases">
        <authorList>
            <person name="Lanie J.A."/>
            <person name="Ng W.-L."/>
            <person name="Kazmierczak K.M."/>
            <person name="Andrzejewski T.M."/>
            <person name="Davidsen T.M."/>
            <person name="Wayne K.J."/>
            <person name="Tettelin H."/>
            <person name="Glass J.I."/>
            <person name="Rusch D."/>
            <person name="Podicherti R."/>
            <person name="Tsui H.-C.T."/>
            <person name="Winkler M.E."/>
        </authorList>
    </citation>
    <scope>NUCLEOTIDE SEQUENCE</scope>
</reference>
<dbReference type="EMBL" id="UINC01167301">
    <property type="protein sequence ID" value="SVD69738.1"/>
    <property type="molecule type" value="Genomic_DNA"/>
</dbReference>
<protein>
    <submittedName>
        <fullName evidence="2">Uncharacterized protein</fullName>
    </submittedName>
</protein>
<feature type="region of interest" description="Disordered" evidence="1">
    <location>
        <begin position="15"/>
        <end position="37"/>
    </location>
</feature>
<feature type="non-terminal residue" evidence="2">
    <location>
        <position position="1"/>
    </location>
</feature>
<accession>A0A382XHB5</accession>
<organism evidence="2">
    <name type="scientific">marine metagenome</name>
    <dbReference type="NCBI Taxonomy" id="408172"/>
    <lineage>
        <taxon>unclassified sequences</taxon>
        <taxon>metagenomes</taxon>
        <taxon>ecological metagenomes</taxon>
    </lineage>
</organism>
<feature type="compositionally biased region" description="Polar residues" evidence="1">
    <location>
        <begin position="26"/>
        <end position="37"/>
    </location>
</feature>
<proteinExistence type="predicted"/>
<name>A0A382XHB5_9ZZZZ</name>
<sequence>VYSLSIVLPFKKSSGAFPRGQKSAHSEATPSGRSVHR</sequence>
<feature type="non-terminal residue" evidence="2">
    <location>
        <position position="37"/>
    </location>
</feature>